<accession>A0A4X2L5Y5</accession>
<dbReference type="GeneTree" id="ENSGT00530000064671"/>
<evidence type="ECO:0000313" key="2">
    <source>
        <dbReference type="Proteomes" id="UP000314987"/>
    </source>
</evidence>
<evidence type="ECO:0000313" key="1">
    <source>
        <dbReference type="Ensembl" id="ENSVURP00010020239.1"/>
    </source>
</evidence>
<reference evidence="1" key="2">
    <citation type="submission" date="2025-08" db="UniProtKB">
        <authorList>
            <consortium name="Ensembl"/>
        </authorList>
    </citation>
    <scope>IDENTIFICATION</scope>
</reference>
<dbReference type="OMA" id="NKVDPQQ"/>
<dbReference type="AlphaFoldDB" id="A0A4X2L5Y5"/>
<dbReference type="Ensembl" id="ENSVURT00010023047.1">
    <property type="protein sequence ID" value="ENSVURP00010020239.1"/>
    <property type="gene ID" value="ENSVURG00010015500.1"/>
</dbReference>
<organism evidence="1 2">
    <name type="scientific">Vombatus ursinus</name>
    <name type="common">Common wombat</name>
    <dbReference type="NCBI Taxonomy" id="29139"/>
    <lineage>
        <taxon>Eukaryota</taxon>
        <taxon>Metazoa</taxon>
        <taxon>Chordata</taxon>
        <taxon>Craniata</taxon>
        <taxon>Vertebrata</taxon>
        <taxon>Euteleostomi</taxon>
        <taxon>Mammalia</taxon>
        <taxon>Metatheria</taxon>
        <taxon>Diprotodontia</taxon>
        <taxon>Vombatidae</taxon>
        <taxon>Vombatus</taxon>
    </lineage>
</organism>
<dbReference type="PANTHER" id="PTHR21521">
    <property type="entry name" value="AMUN, ISOFORM A"/>
    <property type="match status" value="1"/>
</dbReference>
<protein>
    <submittedName>
        <fullName evidence="1">Uncharacterized protein</fullName>
    </submittedName>
</protein>
<dbReference type="PANTHER" id="PTHR21521:SF0">
    <property type="entry name" value="AMUN, ISOFORM A"/>
    <property type="match status" value="1"/>
</dbReference>
<reference evidence="1" key="3">
    <citation type="submission" date="2025-09" db="UniProtKB">
        <authorList>
            <consortium name="Ensembl"/>
        </authorList>
    </citation>
    <scope>IDENTIFICATION</scope>
</reference>
<name>A0A4X2L5Y5_VOMUR</name>
<reference evidence="2" key="1">
    <citation type="submission" date="2018-12" db="EMBL/GenBank/DDBJ databases">
        <authorList>
            <person name="Yazar S."/>
        </authorList>
    </citation>
    <scope>NUCLEOTIDE SEQUENCE [LARGE SCALE GENOMIC DNA]</scope>
</reference>
<proteinExistence type="predicted"/>
<sequence length="236" mass="26326">MGPSGGLYGCDDPQCWTAVLGCYKEVVRAKEGKSRKLVALDAWYQEELPASIRERKEKYLTRGELLKLMEWKLVRGRFRPRLQHLVATNPEELVKQCTAAAFSLLPNVEAAITELSQLKAVGPATASAILAAGAPETIAFMADEAVAAVPDLPVLQYTLKHYILYLDKIRACAKRLNQVDASSEWTPHQIEMCLWTWNVAQKLCPTVLPPFSWKAPKAREGAEDVRPSKKRKASIH</sequence>
<dbReference type="STRING" id="29139.ENSVURP00010020239"/>
<keyword evidence="2" id="KW-1185">Reference proteome</keyword>
<dbReference type="Proteomes" id="UP000314987">
    <property type="component" value="Unassembled WGS sequence"/>
</dbReference>